<keyword evidence="3" id="KW-1185">Reference proteome</keyword>
<dbReference type="Proteomes" id="UP001141806">
    <property type="component" value="Unassembled WGS sequence"/>
</dbReference>
<protein>
    <submittedName>
        <fullName evidence="2">Uncharacterized protein</fullName>
    </submittedName>
</protein>
<dbReference type="PANTHER" id="PTHR31676:SF76">
    <property type="entry name" value="OS05G0362300 PROTEIN"/>
    <property type="match status" value="1"/>
</dbReference>
<accession>A0A9Q0QQ41</accession>
<keyword evidence="1" id="KW-0732">Signal</keyword>
<gene>
    <name evidence="2" type="ORF">NE237_014468</name>
</gene>
<organism evidence="2 3">
    <name type="scientific">Protea cynaroides</name>
    <dbReference type="NCBI Taxonomy" id="273540"/>
    <lineage>
        <taxon>Eukaryota</taxon>
        <taxon>Viridiplantae</taxon>
        <taxon>Streptophyta</taxon>
        <taxon>Embryophyta</taxon>
        <taxon>Tracheophyta</taxon>
        <taxon>Spermatophyta</taxon>
        <taxon>Magnoliopsida</taxon>
        <taxon>Proteales</taxon>
        <taxon>Proteaceae</taxon>
        <taxon>Protea</taxon>
    </lineage>
</organism>
<sequence length="184" mass="20600">MGLSSGFIFRWRPFSSTAFLCFSLLLCLSSLSVAAADKPTAYEILQSYDFPIGLLHKWVTGYKIDTSSGKFSVYLNETCSFYLVNSYEISYKSTIKGHITKDKITELQGISVKVFLFWFNIVEITRNGDNLNFSVGVASADFSVENFYECPQCGCGFDCVNLQVCLGNFSLGKEYIHELGIKVI</sequence>
<dbReference type="InterPro" id="IPR036758">
    <property type="entry name" value="At5g01610-like"/>
</dbReference>
<dbReference type="Pfam" id="PF04398">
    <property type="entry name" value="DUF538"/>
    <property type="match status" value="1"/>
</dbReference>
<dbReference type="SUPFAM" id="SSF141562">
    <property type="entry name" value="At5g01610-like"/>
    <property type="match status" value="1"/>
</dbReference>
<name>A0A9Q0QQ41_9MAGN</name>
<dbReference type="OrthoDB" id="1873537at2759"/>
<dbReference type="InterPro" id="IPR007493">
    <property type="entry name" value="DUF538"/>
</dbReference>
<evidence type="ECO:0000313" key="3">
    <source>
        <dbReference type="Proteomes" id="UP001141806"/>
    </source>
</evidence>
<feature type="signal peptide" evidence="1">
    <location>
        <begin position="1"/>
        <end position="36"/>
    </location>
</feature>
<dbReference type="EMBL" id="JAMYWD010000006">
    <property type="protein sequence ID" value="KAJ4967767.1"/>
    <property type="molecule type" value="Genomic_DNA"/>
</dbReference>
<evidence type="ECO:0000313" key="2">
    <source>
        <dbReference type="EMBL" id="KAJ4967767.1"/>
    </source>
</evidence>
<feature type="chain" id="PRO_5040211929" evidence="1">
    <location>
        <begin position="37"/>
        <end position="184"/>
    </location>
</feature>
<evidence type="ECO:0000256" key="1">
    <source>
        <dbReference type="SAM" id="SignalP"/>
    </source>
</evidence>
<comment type="caution">
    <text evidence="2">The sequence shown here is derived from an EMBL/GenBank/DDBJ whole genome shotgun (WGS) entry which is preliminary data.</text>
</comment>
<dbReference type="PANTHER" id="PTHR31676">
    <property type="entry name" value="T31J12.3 PROTEIN-RELATED"/>
    <property type="match status" value="1"/>
</dbReference>
<proteinExistence type="predicted"/>
<reference evidence="2" key="1">
    <citation type="journal article" date="2023" name="Plant J.">
        <title>The genome of the king protea, Protea cynaroides.</title>
        <authorList>
            <person name="Chang J."/>
            <person name="Duong T.A."/>
            <person name="Schoeman C."/>
            <person name="Ma X."/>
            <person name="Roodt D."/>
            <person name="Barker N."/>
            <person name="Li Z."/>
            <person name="Van de Peer Y."/>
            <person name="Mizrachi E."/>
        </authorList>
    </citation>
    <scope>NUCLEOTIDE SEQUENCE</scope>
    <source>
        <tissue evidence="2">Young leaves</tissue>
    </source>
</reference>
<dbReference type="AlphaFoldDB" id="A0A9Q0QQ41"/>
<dbReference type="Gene3D" id="2.30.240.10">
    <property type="entry name" value="At5g01610-like"/>
    <property type="match status" value="1"/>
</dbReference>